<organism evidence="1 2">
    <name type="scientific">Trinickia dinghuensis</name>
    <dbReference type="NCBI Taxonomy" id="2291023"/>
    <lineage>
        <taxon>Bacteria</taxon>
        <taxon>Pseudomonadati</taxon>
        <taxon>Pseudomonadota</taxon>
        <taxon>Betaproteobacteria</taxon>
        <taxon>Burkholderiales</taxon>
        <taxon>Burkholderiaceae</taxon>
        <taxon>Trinickia</taxon>
    </lineage>
</organism>
<dbReference type="SUPFAM" id="SSF51658">
    <property type="entry name" value="Xylose isomerase-like"/>
    <property type="match status" value="1"/>
</dbReference>
<evidence type="ECO:0000313" key="2">
    <source>
        <dbReference type="Proteomes" id="UP000256838"/>
    </source>
</evidence>
<dbReference type="EMBL" id="QRGA01000013">
    <property type="protein sequence ID" value="RDU96690.1"/>
    <property type="molecule type" value="Genomic_DNA"/>
</dbReference>
<dbReference type="Proteomes" id="UP000256838">
    <property type="component" value="Unassembled WGS sequence"/>
</dbReference>
<dbReference type="InterPro" id="IPR036237">
    <property type="entry name" value="Xyl_isomerase-like_sf"/>
</dbReference>
<reference evidence="1 2" key="1">
    <citation type="submission" date="2018-08" db="EMBL/GenBank/DDBJ databases">
        <title>Paraburkholderia sp. DHOM06 isolated from forest soil.</title>
        <authorList>
            <person name="Gao Z.-H."/>
            <person name="Qiu L.-H."/>
        </authorList>
    </citation>
    <scope>NUCLEOTIDE SEQUENCE [LARGE SCALE GENOMIC DNA]</scope>
    <source>
        <strain evidence="1 2">DHOM06</strain>
    </source>
</reference>
<name>A0A3D8JV08_9BURK</name>
<gene>
    <name evidence="1" type="ORF">DWV00_22070</name>
</gene>
<dbReference type="InterPro" id="IPR007801">
    <property type="entry name" value="MbnB/TglH/ChrH"/>
</dbReference>
<dbReference type="Gene3D" id="3.20.20.150">
    <property type="entry name" value="Divalent-metal-dependent TIM barrel enzymes"/>
    <property type="match status" value="1"/>
</dbReference>
<sequence>MTVEAVSYEAASAPVCRLGLPNLGDGVGLRHVHFPHLMATAPSEWGVDWFEIISENFLDHHGYAAHVLERIAAHRPIVMHGVSLSIGSVAPLDRDYLRKLRELAERVRPAWISDHLCWTGVNGRNTHDLLPMPLTEQSLAHVADRVRAVQDYLGRALILENPSSYLTFHASQMSESEFLARLADATGCGLLLDVNNVYVSATNHGFDPVAYIEQLPAENIVQIHLAGPSDCGTHLVDTHDQPVPAAVWPLYALAQARTSGVATLLEWDANIPPFAELLGELGKAKAARSGAMPDAGNVRPVAAGALSTPVEFQLSR</sequence>
<dbReference type="NCBIfam" id="NF003818">
    <property type="entry name" value="PRK05409.1"/>
    <property type="match status" value="1"/>
</dbReference>
<dbReference type="AlphaFoldDB" id="A0A3D8JV08"/>
<protein>
    <submittedName>
        <fullName evidence="1">DUF692 domain-containing protein</fullName>
    </submittedName>
</protein>
<proteinExistence type="predicted"/>
<accession>A0A3D8JV08</accession>
<dbReference type="Pfam" id="PF05114">
    <property type="entry name" value="MbnB_TglH_ChrH"/>
    <property type="match status" value="1"/>
</dbReference>
<evidence type="ECO:0000313" key="1">
    <source>
        <dbReference type="EMBL" id="RDU96690.1"/>
    </source>
</evidence>
<keyword evidence="2" id="KW-1185">Reference proteome</keyword>
<dbReference type="OrthoDB" id="9763101at2"/>
<dbReference type="PANTHER" id="PTHR42194">
    <property type="entry name" value="UPF0276 PROTEIN HI_1600"/>
    <property type="match status" value="1"/>
</dbReference>
<dbReference type="PANTHER" id="PTHR42194:SF1">
    <property type="entry name" value="UPF0276 PROTEIN HI_1600"/>
    <property type="match status" value="1"/>
</dbReference>
<comment type="caution">
    <text evidence="1">The sequence shown here is derived from an EMBL/GenBank/DDBJ whole genome shotgun (WGS) entry which is preliminary data.</text>
</comment>